<dbReference type="Gene3D" id="3.90.1750.10">
    <property type="entry name" value="Hect, E3 ligase catalytic domains"/>
    <property type="match status" value="1"/>
</dbReference>
<dbReference type="GO" id="GO:0003723">
    <property type="term" value="F:RNA binding"/>
    <property type="evidence" value="ECO:0007669"/>
    <property type="project" value="InterPro"/>
</dbReference>
<dbReference type="Pfam" id="PF00658">
    <property type="entry name" value="MLLE"/>
    <property type="match status" value="1"/>
</dbReference>
<dbReference type="PROSITE" id="PS50237">
    <property type="entry name" value="HECT"/>
    <property type="match status" value="1"/>
</dbReference>
<keyword evidence="6" id="KW-1185">Reference proteome</keyword>
<reference evidence="5 6" key="2">
    <citation type="submission" date="2018-11" db="EMBL/GenBank/DDBJ databases">
        <authorList>
            <consortium name="Pathogen Informatics"/>
        </authorList>
    </citation>
    <scope>NUCLEOTIDE SEQUENCE [LARGE SCALE GENOMIC DNA]</scope>
    <source>
        <strain evidence="5 6">Egypt</strain>
    </source>
</reference>
<dbReference type="Pfam" id="PF00632">
    <property type="entry name" value="HECT"/>
    <property type="match status" value="1"/>
</dbReference>
<dbReference type="GO" id="GO:0034450">
    <property type="term" value="F:ubiquitin-ubiquitin ligase activity"/>
    <property type="evidence" value="ECO:0007669"/>
    <property type="project" value="TreeGrafter"/>
</dbReference>
<dbReference type="AlphaFoldDB" id="A0A183B8C6"/>
<evidence type="ECO:0000256" key="1">
    <source>
        <dbReference type="ARBA" id="ARBA00022786"/>
    </source>
</evidence>
<dbReference type="OrthoDB" id="6284014at2759"/>
<dbReference type="InterPro" id="IPR000569">
    <property type="entry name" value="HECT_dom"/>
</dbReference>
<dbReference type="InterPro" id="IPR002004">
    <property type="entry name" value="PABP_HYD_C"/>
</dbReference>
<dbReference type="GO" id="GO:0090263">
    <property type="term" value="P:positive regulation of canonical Wnt signaling pathway"/>
    <property type="evidence" value="ECO:0007669"/>
    <property type="project" value="TreeGrafter"/>
</dbReference>
<feature type="active site" description="Glycyl thioester intermediate" evidence="2">
    <location>
        <position position="388"/>
    </location>
</feature>
<evidence type="ECO:0000313" key="5">
    <source>
        <dbReference type="EMBL" id="VDP92733.1"/>
    </source>
</evidence>
<dbReference type="Gene3D" id="3.30.2410.10">
    <property type="entry name" value="Hect, E3 ligase catalytic domain"/>
    <property type="match status" value="1"/>
</dbReference>
<dbReference type="SMART" id="SM00517">
    <property type="entry name" value="PolyA"/>
    <property type="match status" value="1"/>
</dbReference>
<organism evidence="7">
    <name type="scientific">Echinostoma caproni</name>
    <dbReference type="NCBI Taxonomy" id="27848"/>
    <lineage>
        <taxon>Eukaryota</taxon>
        <taxon>Metazoa</taxon>
        <taxon>Spiralia</taxon>
        <taxon>Lophotrochozoa</taxon>
        <taxon>Platyhelminthes</taxon>
        <taxon>Trematoda</taxon>
        <taxon>Digenea</taxon>
        <taxon>Plagiorchiida</taxon>
        <taxon>Echinostomata</taxon>
        <taxon>Echinostomatoidea</taxon>
        <taxon>Echinostomatidae</taxon>
        <taxon>Echinostoma</taxon>
    </lineage>
</organism>
<accession>A0A183B8C6</accession>
<name>A0A183B8C6_9TREM</name>
<feature type="domain" description="PABC" evidence="4">
    <location>
        <begin position="6"/>
        <end position="85"/>
    </location>
</feature>
<feature type="domain" description="HECT" evidence="3">
    <location>
        <begin position="122"/>
        <end position="419"/>
    </location>
</feature>
<dbReference type="InterPro" id="IPR036053">
    <property type="entry name" value="PABP-dom"/>
</dbReference>
<dbReference type="EMBL" id="UZAN01060631">
    <property type="protein sequence ID" value="VDP92733.1"/>
    <property type="molecule type" value="Genomic_DNA"/>
</dbReference>
<dbReference type="Gene3D" id="1.10.1900.10">
    <property type="entry name" value="c-terminal domain of poly(a) binding protein"/>
    <property type="match status" value="1"/>
</dbReference>
<dbReference type="SUPFAM" id="SSF56204">
    <property type="entry name" value="Hect, E3 ligase catalytic domain"/>
    <property type="match status" value="1"/>
</dbReference>
<dbReference type="SUPFAM" id="SSF63570">
    <property type="entry name" value="PABC (PABP) domain"/>
    <property type="match status" value="1"/>
</dbReference>
<evidence type="ECO:0000313" key="6">
    <source>
        <dbReference type="Proteomes" id="UP000272942"/>
    </source>
</evidence>
<dbReference type="WBParaSite" id="ECPE_0001550101-mRNA-1">
    <property type="protein sequence ID" value="ECPE_0001550101-mRNA-1"/>
    <property type="gene ID" value="ECPE_0001550101"/>
</dbReference>
<evidence type="ECO:0000259" key="4">
    <source>
        <dbReference type="PROSITE" id="PS51309"/>
    </source>
</evidence>
<evidence type="ECO:0000313" key="7">
    <source>
        <dbReference type="WBParaSite" id="ECPE_0001550101-mRNA-1"/>
    </source>
</evidence>
<dbReference type="PANTHER" id="PTHR46276">
    <property type="entry name" value="E3 UBIQUITIN-PROTEIN LIGASE UBR5"/>
    <property type="match status" value="1"/>
</dbReference>
<dbReference type="SMART" id="SM00119">
    <property type="entry name" value="HECTc"/>
    <property type="match status" value="1"/>
</dbReference>
<sequence length="419" mass="47128">MSPVQTDPEQATPSTIDLHSFDQQSVGNRLFSQVYLLTRSNRLASRITGMLLELPATEQAALLENDDALFNRVEEARAVLTMAEAGERDRPRQGYYFPRAVPGLNVTPPVPVDPVKLAFRYSLYRGVGRVIGLCLLTNETCPLHLSRPVLKYILGRVLHWHDFAFYDPTTFEGLRQLLQHTLPDQKEKLEGSVADYNLTFSLIPAVEEGGLTHELSRSTSVNSSHHLAPQGDEIEVNDSNVYEFVKRYTEFKMVESQLRLGVFDILPRNALDRLTAEDLRLLLNGTGEIDTDVLASYTTFHNETGTSSTDLGKSLESNGGANSVDKVARLKRWFWSTVRNMDNKQRQDLLYFWTSSPALPASSQGFQPMPSITIRPADDHHLPSANTCISRLYLPLYSSKQILREKLLQAIEVKSFGFV</sequence>
<dbReference type="GO" id="GO:0000209">
    <property type="term" value="P:protein polyubiquitination"/>
    <property type="evidence" value="ECO:0007669"/>
    <property type="project" value="TreeGrafter"/>
</dbReference>
<protein>
    <submittedName>
        <fullName evidence="7">HECT domain-containing protein</fullName>
    </submittedName>
</protein>
<dbReference type="PANTHER" id="PTHR46276:SF1">
    <property type="entry name" value="E3 UBIQUITIN-PROTEIN LIGASE UBR5"/>
    <property type="match status" value="1"/>
</dbReference>
<dbReference type="Gene3D" id="3.30.2160.10">
    <property type="entry name" value="Hect, E3 ligase catalytic domain"/>
    <property type="match status" value="1"/>
</dbReference>
<keyword evidence="1 2" id="KW-0833">Ubl conjugation pathway</keyword>
<proteinExistence type="predicted"/>
<dbReference type="GO" id="GO:0005634">
    <property type="term" value="C:nucleus"/>
    <property type="evidence" value="ECO:0007669"/>
    <property type="project" value="TreeGrafter"/>
</dbReference>
<evidence type="ECO:0000259" key="3">
    <source>
        <dbReference type="PROSITE" id="PS50237"/>
    </source>
</evidence>
<gene>
    <name evidence="5" type="ORF">ECPE_LOCUS15461</name>
</gene>
<dbReference type="PROSITE" id="PS51309">
    <property type="entry name" value="PABC"/>
    <property type="match status" value="1"/>
</dbReference>
<dbReference type="InterPro" id="IPR035983">
    <property type="entry name" value="Hect_E3_ubiquitin_ligase"/>
</dbReference>
<dbReference type="GO" id="GO:0005737">
    <property type="term" value="C:cytoplasm"/>
    <property type="evidence" value="ECO:0007669"/>
    <property type="project" value="TreeGrafter"/>
</dbReference>
<reference evidence="7" key="1">
    <citation type="submission" date="2016-06" db="UniProtKB">
        <authorList>
            <consortium name="WormBaseParasite"/>
        </authorList>
    </citation>
    <scope>IDENTIFICATION</scope>
</reference>
<evidence type="ECO:0000256" key="2">
    <source>
        <dbReference type="PROSITE-ProRule" id="PRU00104"/>
    </source>
</evidence>
<dbReference type="Proteomes" id="UP000272942">
    <property type="component" value="Unassembled WGS sequence"/>
</dbReference>